<evidence type="ECO:0000313" key="3">
    <source>
        <dbReference type="EMBL" id="AUD04439.1"/>
    </source>
</evidence>
<dbReference type="PANTHER" id="PTHR43205">
    <property type="entry name" value="PROSTAGLANDIN REDUCTASE"/>
    <property type="match status" value="1"/>
</dbReference>
<dbReference type="RefSeq" id="WP_100990505.1">
    <property type="nucleotide sequence ID" value="NZ_CP025096.1"/>
</dbReference>
<dbReference type="Pfam" id="PF00107">
    <property type="entry name" value="ADH_zinc_N"/>
    <property type="match status" value="1"/>
</dbReference>
<dbReference type="SMART" id="SM00829">
    <property type="entry name" value="PKS_ER"/>
    <property type="match status" value="1"/>
</dbReference>
<protein>
    <submittedName>
        <fullName evidence="3">NADP-dependent oxidoreductase</fullName>
    </submittedName>
</protein>
<gene>
    <name evidence="3" type="ORF">CWM47_22885</name>
</gene>
<dbReference type="EMBL" id="CP025096">
    <property type="protein sequence ID" value="AUD04439.1"/>
    <property type="molecule type" value="Genomic_DNA"/>
</dbReference>
<dbReference type="SUPFAM" id="SSF50129">
    <property type="entry name" value="GroES-like"/>
    <property type="match status" value="1"/>
</dbReference>
<reference evidence="3 4" key="1">
    <citation type="submission" date="2017-11" db="EMBL/GenBank/DDBJ databases">
        <title>Taxonomic description and genome sequences of Spirosoma HA7 sp. nov., isolated from pollen microhabitat of Corylus avellana.</title>
        <authorList>
            <person name="Ambika Manirajan B."/>
            <person name="Suarez C."/>
            <person name="Ratering S."/>
            <person name="Geissler-Plaum R."/>
            <person name="Cardinale M."/>
            <person name="Sylvia S."/>
        </authorList>
    </citation>
    <scope>NUCLEOTIDE SEQUENCE [LARGE SCALE GENOMIC DNA]</scope>
    <source>
        <strain evidence="3 4">HA7</strain>
    </source>
</reference>
<name>A0A2K8Z3M4_9BACT</name>
<dbReference type="AlphaFoldDB" id="A0A2K8Z3M4"/>
<dbReference type="OrthoDB" id="9805663at2"/>
<evidence type="ECO:0000259" key="2">
    <source>
        <dbReference type="SMART" id="SM00829"/>
    </source>
</evidence>
<dbReference type="Pfam" id="PF16884">
    <property type="entry name" value="ADH_N_2"/>
    <property type="match status" value="1"/>
</dbReference>
<dbReference type="InterPro" id="IPR011032">
    <property type="entry name" value="GroES-like_sf"/>
</dbReference>
<feature type="domain" description="Enoyl reductase (ER)" evidence="2">
    <location>
        <begin position="14"/>
        <end position="338"/>
    </location>
</feature>
<dbReference type="SUPFAM" id="SSF51735">
    <property type="entry name" value="NAD(P)-binding Rossmann-fold domains"/>
    <property type="match status" value="1"/>
</dbReference>
<proteinExistence type="predicted"/>
<dbReference type="FunFam" id="3.40.50.720:FF:000121">
    <property type="entry name" value="Prostaglandin reductase 2"/>
    <property type="match status" value="1"/>
</dbReference>
<dbReference type="PANTHER" id="PTHR43205:SF7">
    <property type="entry name" value="PROSTAGLANDIN REDUCTASE 1"/>
    <property type="match status" value="1"/>
</dbReference>
<dbReference type="Proteomes" id="UP000232883">
    <property type="component" value="Chromosome"/>
</dbReference>
<evidence type="ECO:0000256" key="1">
    <source>
        <dbReference type="ARBA" id="ARBA00023002"/>
    </source>
</evidence>
<dbReference type="InterPro" id="IPR013149">
    <property type="entry name" value="ADH-like_C"/>
</dbReference>
<dbReference type="CDD" id="cd05288">
    <property type="entry name" value="PGDH"/>
    <property type="match status" value="1"/>
</dbReference>
<dbReference type="Gene3D" id="3.40.50.720">
    <property type="entry name" value="NAD(P)-binding Rossmann-like Domain"/>
    <property type="match status" value="1"/>
</dbReference>
<accession>A0A2K8Z3M4</accession>
<dbReference type="InterPro" id="IPR036291">
    <property type="entry name" value="NAD(P)-bd_dom_sf"/>
</dbReference>
<dbReference type="InterPro" id="IPR045010">
    <property type="entry name" value="MDR_fam"/>
</dbReference>
<keyword evidence="4" id="KW-1185">Reference proteome</keyword>
<sequence length="343" mass="36661">MKNTQIRLINRPLGALKVTDFLVDRSDIPPLAPNEVLVKNLYLSIDPAMRSWVSGGKSYIDSVPIGEVMRAMGTGVVIESRHADFVPGQHVYAGLGMQAFSHLTEERLNRPLFGSQLTIIDAALPLPTYLGALGISGMTAYFGLLRIGQLQPGETVVISGAAGGVGTIAGQIARLKGCRVVGITSSDEKCKALVDAFGFDAGLNYKAGKLTNQLATACPEGIDVFFDNVGGDVLNAALGHLRPGGRVVLSGAVSQYNNMRFMQGPANYLALIVNRARMEGFVFTDFANEFEHARAEIQGWIKAGLLNADTHVIPGSVDSFVALVDQLFSGQNMGKMVLEVHDN</sequence>
<dbReference type="Gene3D" id="3.90.180.10">
    <property type="entry name" value="Medium-chain alcohol dehydrogenases, catalytic domain"/>
    <property type="match status" value="1"/>
</dbReference>
<dbReference type="KEGG" id="spir:CWM47_22885"/>
<dbReference type="GO" id="GO:0016628">
    <property type="term" value="F:oxidoreductase activity, acting on the CH-CH group of donors, NAD or NADP as acceptor"/>
    <property type="evidence" value="ECO:0007669"/>
    <property type="project" value="InterPro"/>
</dbReference>
<dbReference type="InterPro" id="IPR020843">
    <property type="entry name" value="ER"/>
</dbReference>
<organism evidence="3 4">
    <name type="scientific">Spirosoma pollinicola</name>
    <dbReference type="NCBI Taxonomy" id="2057025"/>
    <lineage>
        <taxon>Bacteria</taxon>
        <taxon>Pseudomonadati</taxon>
        <taxon>Bacteroidota</taxon>
        <taxon>Cytophagia</taxon>
        <taxon>Cytophagales</taxon>
        <taxon>Cytophagaceae</taxon>
        <taxon>Spirosoma</taxon>
    </lineage>
</organism>
<evidence type="ECO:0000313" key="4">
    <source>
        <dbReference type="Proteomes" id="UP000232883"/>
    </source>
</evidence>
<keyword evidence="1" id="KW-0560">Oxidoreductase</keyword>
<dbReference type="InterPro" id="IPR041694">
    <property type="entry name" value="ADH_N_2"/>
</dbReference>